<dbReference type="InterPro" id="IPR049054">
    <property type="entry name" value="CN_hydtase_beta-like_N"/>
</dbReference>
<comment type="caution">
    <text evidence="3">The sequence shown here is derived from an EMBL/GenBank/DDBJ whole genome shotgun (WGS) entry which is preliminary data.</text>
</comment>
<evidence type="ECO:0000313" key="4">
    <source>
        <dbReference type="Proteomes" id="UP000323142"/>
    </source>
</evidence>
<protein>
    <submittedName>
        <fullName evidence="3">Nitrile hydratase accessory protein</fullName>
    </submittedName>
</protein>
<dbReference type="SUPFAM" id="SSF50090">
    <property type="entry name" value="Electron transport accessory proteins"/>
    <property type="match status" value="1"/>
</dbReference>
<dbReference type="InterPro" id="IPR023808">
    <property type="entry name" value="Nitrile_Hydratase_acc_put"/>
</dbReference>
<name>A0A5B2VDT1_9HYPH</name>
<dbReference type="Gene3D" id="1.10.472.20">
    <property type="entry name" value="Nitrile hydratase, beta subunit"/>
    <property type="match status" value="1"/>
</dbReference>
<dbReference type="EMBL" id="VUOA01000026">
    <property type="protein sequence ID" value="KAA2236519.1"/>
    <property type="molecule type" value="Genomic_DNA"/>
</dbReference>
<dbReference type="InterPro" id="IPR042262">
    <property type="entry name" value="CN_hydtase_beta_C"/>
</dbReference>
<feature type="region of interest" description="Disordered" evidence="1">
    <location>
        <begin position="108"/>
        <end position="129"/>
    </location>
</feature>
<dbReference type="AlphaFoldDB" id="A0A5B2VDT1"/>
<dbReference type="InterPro" id="IPR006311">
    <property type="entry name" value="TAT_signal"/>
</dbReference>
<dbReference type="InterPro" id="IPR008990">
    <property type="entry name" value="Elect_transpt_acc-like_dom_sf"/>
</dbReference>
<gene>
    <name evidence="3" type="ORF">F0L46_14415</name>
</gene>
<evidence type="ECO:0000256" key="1">
    <source>
        <dbReference type="SAM" id="MobiDB-lite"/>
    </source>
</evidence>
<reference evidence="3 4" key="2">
    <citation type="submission" date="2019-09" db="EMBL/GenBank/DDBJ databases">
        <authorList>
            <person name="Jin C."/>
        </authorList>
    </citation>
    <scope>NUCLEOTIDE SEQUENCE [LARGE SCALE GENOMIC DNA]</scope>
    <source>
        <strain evidence="3 4">BN140002</strain>
    </source>
</reference>
<evidence type="ECO:0000259" key="2">
    <source>
        <dbReference type="Pfam" id="PF21006"/>
    </source>
</evidence>
<dbReference type="OrthoDB" id="9811616at2"/>
<organism evidence="3 4">
    <name type="scientific">Salinarimonas soli</name>
    <dbReference type="NCBI Taxonomy" id="1638099"/>
    <lineage>
        <taxon>Bacteria</taxon>
        <taxon>Pseudomonadati</taxon>
        <taxon>Pseudomonadota</taxon>
        <taxon>Alphaproteobacteria</taxon>
        <taxon>Hyphomicrobiales</taxon>
        <taxon>Salinarimonadaceae</taxon>
        <taxon>Salinarimonas</taxon>
    </lineage>
</organism>
<accession>A0A5B2VDT1</accession>
<proteinExistence type="predicted"/>
<dbReference type="Pfam" id="PF21006">
    <property type="entry name" value="NHase_beta_N"/>
    <property type="match status" value="1"/>
</dbReference>
<reference evidence="3 4" key="1">
    <citation type="submission" date="2019-09" db="EMBL/GenBank/DDBJ databases">
        <title>Salinarimonas rosea gen. nov., sp. nov., a new member of the a-2 subgroup of the Proteobacteria.</title>
        <authorList>
            <person name="Liu J."/>
        </authorList>
    </citation>
    <scope>NUCLEOTIDE SEQUENCE [LARGE SCALE GENOMIC DNA]</scope>
    <source>
        <strain evidence="3 4">BN140002</strain>
    </source>
</reference>
<dbReference type="Proteomes" id="UP000323142">
    <property type="component" value="Unassembled WGS sequence"/>
</dbReference>
<dbReference type="RefSeq" id="WP_149818706.1">
    <property type="nucleotide sequence ID" value="NZ_VUOA01000026.1"/>
</dbReference>
<evidence type="ECO:0000313" key="3">
    <source>
        <dbReference type="EMBL" id="KAA2236519.1"/>
    </source>
</evidence>
<dbReference type="NCBIfam" id="TIGR03889">
    <property type="entry name" value="nitrile_acc"/>
    <property type="match status" value="1"/>
</dbReference>
<sequence length="129" mass="13749">MSRPERDLLAAAAAVAPAPVCGDAPVFGAPWEAQAFAMTLALHERGLFTWPEWAAALSAAIRAAQAGGDPDDGTTYYAHWLAALERLVAERGIAPEATLHERRAAFDRAARATPHGEPVVLENDPLRRG</sequence>
<dbReference type="PROSITE" id="PS51318">
    <property type="entry name" value="TAT"/>
    <property type="match status" value="1"/>
</dbReference>
<keyword evidence="4" id="KW-1185">Reference proteome</keyword>
<feature type="domain" description="Nitrile hydratase beta subunit-like N-terminal" evidence="2">
    <location>
        <begin position="22"/>
        <end position="109"/>
    </location>
</feature>